<dbReference type="Proteomes" id="UP000015100">
    <property type="component" value="Unassembled WGS sequence"/>
</dbReference>
<proteinExistence type="predicted"/>
<keyword evidence="2" id="KW-0812">Transmembrane</keyword>
<feature type="compositionally biased region" description="Polar residues" evidence="1">
    <location>
        <begin position="153"/>
        <end position="162"/>
    </location>
</feature>
<dbReference type="AlphaFoldDB" id="S8BDU3"/>
<comment type="caution">
    <text evidence="3">The sequence shown here is derived from an EMBL/GenBank/DDBJ whole genome shotgun (WGS) entry which is preliminary data.</text>
</comment>
<keyword evidence="2" id="KW-0472">Membrane</keyword>
<organism evidence="3 4">
    <name type="scientific">Dactylellina haptotyla (strain CBS 200.50)</name>
    <name type="common">Nematode-trapping fungus</name>
    <name type="synonym">Monacrosporium haptotylum</name>
    <dbReference type="NCBI Taxonomy" id="1284197"/>
    <lineage>
        <taxon>Eukaryota</taxon>
        <taxon>Fungi</taxon>
        <taxon>Dikarya</taxon>
        <taxon>Ascomycota</taxon>
        <taxon>Pezizomycotina</taxon>
        <taxon>Orbiliomycetes</taxon>
        <taxon>Orbiliales</taxon>
        <taxon>Orbiliaceae</taxon>
        <taxon>Dactylellina</taxon>
    </lineage>
</organism>
<keyword evidence="2" id="KW-1133">Transmembrane helix</keyword>
<dbReference type="EMBL" id="AQGS01000640">
    <property type="protein sequence ID" value="EPS37383.1"/>
    <property type="molecule type" value="Genomic_DNA"/>
</dbReference>
<evidence type="ECO:0000256" key="1">
    <source>
        <dbReference type="SAM" id="MobiDB-lite"/>
    </source>
</evidence>
<reference evidence="4" key="2">
    <citation type="submission" date="2013-04" db="EMBL/GenBank/DDBJ databases">
        <title>Genomic mechanisms accounting for the adaptation to parasitism in nematode-trapping fungi.</title>
        <authorList>
            <person name="Ahren D.G."/>
        </authorList>
    </citation>
    <scope>NUCLEOTIDE SEQUENCE [LARGE SCALE GENOMIC DNA]</scope>
    <source>
        <strain evidence="4">CBS 200.50</strain>
    </source>
</reference>
<dbReference type="OMA" id="WIEDNRA"/>
<dbReference type="OrthoDB" id="5361511at2759"/>
<sequence>MQINSTALGFIVLGVVLGVCLAVGTLYLLLRKRQVEKSSRVMITMSGTTVVHGNGSRRFEDAVWIPSLVGPGHAAMDPLNNHRTGSSLYSPSSEGSFGFGKDMEGTAGEYERSPSPRIPAKRASYMSAKRLEIPDVLAEDDEERTYSEKGSAKGSTTSSANDSAVSMATIIPPTIIIEDVDAGVSTSADSGFEVEVDPIEIDIRTILKYQETQTGWIEDNRATSGG</sequence>
<evidence type="ECO:0000313" key="4">
    <source>
        <dbReference type="Proteomes" id="UP000015100"/>
    </source>
</evidence>
<feature type="region of interest" description="Disordered" evidence="1">
    <location>
        <begin position="136"/>
        <end position="162"/>
    </location>
</feature>
<gene>
    <name evidence="3" type="ORF">H072_8920</name>
</gene>
<dbReference type="HOGENOM" id="CLU_1224729_0_0_1"/>
<reference evidence="3 4" key="1">
    <citation type="journal article" date="2013" name="PLoS Genet.">
        <title>Genomic mechanisms accounting for the adaptation to parasitism in nematode-trapping fungi.</title>
        <authorList>
            <person name="Meerupati T."/>
            <person name="Andersson K.M."/>
            <person name="Friman E."/>
            <person name="Kumar D."/>
            <person name="Tunlid A."/>
            <person name="Ahren D."/>
        </authorList>
    </citation>
    <scope>NUCLEOTIDE SEQUENCE [LARGE SCALE GENOMIC DNA]</scope>
    <source>
        <strain evidence="3 4">CBS 200.50</strain>
    </source>
</reference>
<evidence type="ECO:0000313" key="3">
    <source>
        <dbReference type="EMBL" id="EPS37383.1"/>
    </source>
</evidence>
<name>S8BDU3_DACHA</name>
<keyword evidence="4" id="KW-1185">Reference proteome</keyword>
<evidence type="ECO:0000256" key="2">
    <source>
        <dbReference type="SAM" id="Phobius"/>
    </source>
</evidence>
<accession>S8BDU3</accession>
<protein>
    <submittedName>
        <fullName evidence="3">Uncharacterized protein</fullName>
    </submittedName>
</protein>
<feature type="transmembrane region" description="Helical" evidence="2">
    <location>
        <begin position="6"/>
        <end position="30"/>
    </location>
</feature>